<evidence type="ECO:0000313" key="4">
    <source>
        <dbReference type="Proteomes" id="UP000230292"/>
    </source>
</evidence>
<reference evidence="3 4" key="1">
    <citation type="submission" date="2017-09" db="EMBL/GenBank/DDBJ databases">
        <title>Depth-based differentiation of microbial function through sediment-hosted aquifers and enrichment of novel symbionts in the deep terrestrial subsurface.</title>
        <authorList>
            <person name="Probst A.J."/>
            <person name="Ladd B."/>
            <person name="Jarett J.K."/>
            <person name="Geller-Mcgrath D.E."/>
            <person name="Sieber C.M."/>
            <person name="Emerson J.B."/>
            <person name="Anantharaman K."/>
            <person name="Thomas B.C."/>
            <person name="Malmstrom R."/>
            <person name="Stieglmeier M."/>
            <person name="Klingl A."/>
            <person name="Woyke T."/>
            <person name="Ryan C.M."/>
            <person name="Banfield J.F."/>
        </authorList>
    </citation>
    <scope>NUCLEOTIDE SEQUENCE [LARGE SCALE GENOMIC DNA]</scope>
    <source>
        <strain evidence="3">CG15_BIG_FIL_POST_REV_8_21_14_020_45_12</strain>
    </source>
</reference>
<dbReference type="AlphaFoldDB" id="A0A2M7H4Z4"/>
<sequence length="121" mass="13466">MGPGEQKIERADFGFSVREALLWALRKRQRFSIAGLSMEPLLSAGEDVLIRPYSAGERPHAGDVVVLKHPAKELHLIKIIHRISAEEIELRGFNAEHSTDSRDFGNVDEAKLLGRLTVILG</sequence>
<comment type="subcellular location">
    <subcellularLocation>
        <location evidence="1">Endomembrane system</location>
    </subcellularLocation>
</comment>
<evidence type="ECO:0000313" key="3">
    <source>
        <dbReference type="EMBL" id="PIW37281.1"/>
    </source>
</evidence>
<dbReference type="Proteomes" id="UP000230292">
    <property type="component" value="Unassembled WGS sequence"/>
</dbReference>
<dbReference type="Pfam" id="PF00717">
    <property type="entry name" value="Peptidase_S24"/>
    <property type="match status" value="1"/>
</dbReference>
<evidence type="ECO:0000259" key="2">
    <source>
        <dbReference type="Pfam" id="PF00717"/>
    </source>
</evidence>
<proteinExistence type="predicted"/>
<organism evidence="3 4">
    <name type="scientific">Candidatus Kerfeldbacteria bacterium CG15_BIG_FIL_POST_REV_8_21_14_020_45_12</name>
    <dbReference type="NCBI Taxonomy" id="2014247"/>
    <lineage>
        <taxon>Bacteria</taxon>
        <taxon>Candidatus Kerfeldiibacteriota</taxon>
    </lineage>
</organism>
<evidence type="ECO:0000256" key="1">
    <source>
        <dbReference type="ARBA" id="ARBA00004308"/>
    </source>
</evidence>
<dbReference type="InterPro" id="IPR036286">
    <property type="entry name" value="LexA/Signal_pep-like_sf"/>
</dbReference>
<dbReference type="GO" id="GO:0004252">
    <property type="term" value="F:serine-type endopeptidase activity"/>
    <property type="evidence" value="ECO:0007669"/>
    <property type="project" value="InterPro"/>
</dbReference>
<dbReference type="InterPro" id="IPR019533">
    <property type="entry name" value="Peptidase_S26"/>
</dbReference>
<dbReference type="CDD" id="cd06530">
    <property type="entry name" value="S26_SPase_I"/>
    <property type="match status" value="1"/>
</dbReference>
<comment type="caution">
    <text evidence="3">The sequence shown here is derived from an EMBL/GenBank/DDBJ whole genome shotgun (WGS) entry which is preliminary data.</text>
</comment>
<accession>A0A2M7H4Z4</accession>
<dbReference type="GO" id="GO:0006465">
    <property type="term" value="P:signal peptide processing"/>
    <property type="evidence" value="ECO:0007669"/>
    <property type="project" value="InterPro"/>
</dbReference>
<dbReference type="EMBL" id="PFGC01000013">
    <property type="protein sequence ID" value="PIW37281.1"/>
    <property type="molecule type" value="Genomic_DNA"/>
</dbReference>
<gene>
    <name evidence="3" type="ORF">COW24_01100</name>
</gene>
<dbReference type="SUPFAM" id="SSF51306">
    <property type="entry name" value="LexA/Signal peptidase"/>
    <property type="match status" value="1"/>
</dbReference>
<name>A0A2M7H4Z4_9BACT</name>
<feature type="domain" description="Peptidase S24/S26A/S26B/S26C" evidence="2">
    <location>
        <begin position="31"/>
        <end position="115"/>
    </location>
</feature>
<dbReference type="GO" id="GO:0012505">
    <property type="term" value="C:endomembrane system"/>
    <property type="evidence" value="ECO:0007669"/>
    <property type="project" value="UniProtKB-SubCell"/>
</dbReference>
<dbReference type="Gene3D" id="2.10.109.10">
    <property type="entry name" value="Umud Fragment, subunit A"/>
    <property type="match status" value="1"/>
</dbReference>
<protein>
    <submittedName>
        <fullName evidence="3">S26 family signal peptidase</fullName>
    </submittedName>
</protein>
<dbReference type="InterPro" id="IPR015927">
    <property type="entry name" value="Peptidase_S24_S26A/B/C"/>
</dbReference>